<feature type="transmembrane region" description="Helical" evidence="1">
    <location>
        <begin position="12"/>
        <end position="31"/>
    </location>
</feature>
<dbReference type="RefSeq" id="WP_107966874.1">
    <property type="nucleotide sequence ID" value="NZ_NWBU01000005.1"/>
</dbReference>
<evidence type="ECO:0000256" key="1">
    <source>
        <dbReference type="SAM" id="Phobius"/>
    </source>
</evidence>
<feature type="transmembrane region" description="Helical" evidence="1">
    <location>
        <begin position="121"/>
        <end position="142"/>
    </location>
</feature>
<keyword evidence="1" id="KW-0812">Transmembrane</keyword>
<sequence length="182" mass="19795">MILGCFEKTVIFIVAIGSYFARPWSCGYALGRFSPEENVPYAGFDYHGMGAISGWLLALLYAVPFFLLIRATLIRPSTQSDPRLADASGRRLGVSLLFLLIFAAPTYTQICYLLALPASLTMPIVLSSAAWFGITTIIWLAAISRPDATAFWASIRSKVGTLAAFIALPKIALLFPLLLRAA</sequence>
<comment type="caution">
    <text evidence="2">The sequence shown here is derived from an EMBL/GenBank/DDBJ whole genome shotgun (WGS) entry which is preliminary data.</text>
</comment>
<gene>
    <name evidence="2" type="ORF">CLG96_05370</name>
</gene>
<protein>
    <submittedName>
        <fullName evidence="2">Uncharacterized protein</fullName>
    </submittedName>
</protein>
<reference evidence="2 3" key="1">
    <citation type="submission" date="2017-09" db="EMBL/GenBank/DDBJ databases">
        <title>Sphingomonas panjinensis sp.nov., isolated from oil-contaminated soil.</title>
        <authorList>
            <person name="Wang L."/>
            <person name="Chen L."/>
        </authorList>
    </citation>
    <scope>NUCLEOTIDE SEQUENCE [LARGE SCALE GENOMIC DNA]</scope>
    <source>
        <strain evidence="2 3">FW-11</strain>
    </source>
</reference>
<evidence type="ECO:0000313" key="2">
    <source>
        <dbReference type="EMBL" id="PTQ12011.1"/>
    </source>
</evidence>
<keyword evidence="1" id="KW-1133">Transmembrane helix</keyword>
<keyword evidence="1" id="KW-0472">Membrane</keyword>
<keyword evidence="3" id="KW-1185">Reference proteome</keyword>
<accession>A0A2T5FZ73</accession>
<dbReference type="AlphaFoldDB" id="A0A2T5FZ73"/>
<feature type="transmembrane region" description="Helical" evidence="1">
    <location>
        <begin position="51"/>
        <end position="73"/>
    </location>
</feature>
<proteinExistence type="predicted"/>
<organism evidence="2 3">
    <name type="scientific">Sphingomonas oleivorans</name>
    <dbReference type="NCBI Taxonomy" id="1735121"/>
    <lineage>
        <taxon>Bacteria</taxon>
        <taxon>Pseudomonadati</taxon>
        <taxon>Pseudomonadota</taxon>
        <taxon>Alphaproteobacteria</taxon>
        <taxon>Sphingomonadales</taxon>
        <taxon>Sphingomonadaceae</taxon>
        <taxon>Sphingomonas</taxon>
    </lineage>
</organism>
<dbReference type="Proteomes" id="UP000244162">
    <property type="component" value="Unassembled WGS sequence"/>
</dbReference>
<feature type="transmembrane region" description="Helical" evidence="1">
    <location>
        <begin position="94"/>
        <end position="115"/>
    </location>
</feature>
<feature type="transmembrane region" description="Helical" evidence="1">
    <location>
        <begin position="162"/>
        <end position="179"/>
    </location>
</feature>
<dbReference type="EMBL" id="NWBU01000005">
    <property type="protein sequence ID" value="PTQ12011.1"/>
    <property type="molecule type" value="Genomic_DNA"/>
</dbReference>
<name>A0A2T5FZ73_9SPHN</name>
<evidence type="ECO:0000313" key="3">
    <source>
        <dbReference type="Proteomes" id="UP000244162"/>
    </source>
</evidence>